<dbReference type="GeneID" id="78228903"/>
<dbReference type="Proteomes" id="UP000003157">
    <property type="component" value="Unassembled WGS sequence"/>
</dbReference>
<dbReference type="Gene3D" id="3.90.550.10">
    <property type="entry name" value="Spore Coat Polysaccharide Biosynthesis Protein SpsA, Chain A"/>
    <property type="match status" value="1"/>
</dbReference>
<keyword evidence="2" id="KW-0808">Transferase</keyword>
<dbReference type="EMBL" id="ADKX01000009">
    <property type="protein sequence ID" value="EFW06047.1"/>
    <property type="molecule type" value="Genomic_DNA"/>
</dbReference>
<dbReference type="PANTHER" id="PTHR43630">
    <property type="entry name" value="POLY-BETA-1,6-N-ACETYL-D-GLUCOSAMINE SYNTHASE"/>
    <property type="match status" value="1"/>
</dbReference>
<dbReference type="STRING" id="100884.GCA_000269565_01021"/>
<dbReference type="OrthoDB" id="9815923at2"/>
<accession>E7G7H2</accession>
<sequence>MITISVCMIVKDEEDVLERALSSIKDIADEIIIVDTGSTDMTKEIAAKFTDKIFDFEWCDDFSKARNYSFSKATQDYCMWLDADDDLLEADQKELMKLKETLSPETSVVMMRYNTGFDNDGKPTFTYYRERLLRREDQFYWEGFVHEVISPRGKMEYSEIAITHRKIKAGNPLRNIRMFKAKEKEGILFSPREMFYYARELYYHKYYDEAITQFKKFLNTGKGWRENNISACQFLGYCYHQKGEMREAVLSLLNSLCYDVPRAEICCDLGKYFYELKCYEQAIFWYAMALSCERNDESGAFISPDCYDYIPYIQLCLCYDAIKDYKTAKFYNDLAGKCKPNDSSYLYNKRYFERIS</sequence>
<dbReference type="Pfam" id="PF00535">
    <property type="entry name" value="Glycos_transf_2"/>
    <property type="match status" value="1"/>
</dbReference>
<dbReference type="PANTHER" id="PTHR43630:SF2">
    <property type="entry name" value="GLYCOSYLTRANSFERASE"/>
    <property type="match status" value="1"/>
</dbReference>
<dbReference type="InterPro" id="IPR029044">
    <property type="entry name" value="Nucleotide-diphossugar_trans"/>
</dbReference>
<dbReference type="RefSeq" id="WP_008787802.1">
    <property type="nucleotide sequence ID" value="NZ_AKCB01000001.1"/>
</dbReference>
<dbReference type="AlphaFoldDB" id="E7G7H2"/>
<organism evidence="2 3">
    <name type="scientific">Coprobacillus cateniformis</name>
    <dbReference type="NCBI Taxonomy" id="100884"/>
    <lineage>
        <taxon>Bacteria</taxon>
        <taxon>Bacillati</taxon>
        <taxon>Bacillota</taxon>
        <taxon>Erysipelotrichia</taxon>
        <taxon>Erysipelotrichales</taxon>
        <taxon>Coprobacillaceae</taxon>
        <taxon>Coprobacillus</taxon>
    </lineage>
</organism>
<dbReference type="GO" id="GO:0016740">
    <property type="term" value="F:transferase activity"/>
    <property type="evidence" value="ECO:0007669"/>
    <property type="project" value="UniProtKB-KW"/>
</dbReference>
<protein>
    <submittedName>
        <fullName evidence="2">Glycosyl transferase family 2</fullName>
    </submittedName>
</protein>
<proteinExistence type="predicted"/>
<dbReference type="InterPro" id="IPR001173">
    <property type="entry name" value="Glyco_trans_2-like"/>
</dbReference>
<keyword evidence="3" id="KW-1185">Reference proteome</keyword>
<dbReference type="Gene3D" id="1.25.40.10">
    <property type="entry name" value="Tetratricopeptide repeat domain"/>
    <property type="match status" value="2"/>
</dbReference>
<feature type="domain" description="Glycosyltransferase 2-like" evidence="1">
    <location>
        <begin position="5"/>
        <end position="139"/>
    </location>
</feature>
<dbReference type="CDD" id="cd02511">
    <property type="entry name" value="Beta4Glucosyltransferase"/>
    <property type="match status" value="1"/>
</dbReference>
<dbReference type="eggNOG" id="COG0463">
    <property type="taxonomic scope" value="Bacteria"/>
</dbReference>
<dbReference type="SUPFAM" id="SSF53448">
    <property type="entry name" value="Nucleotide-diphospho-sugar transferases"/>
    <property type="match status" value="1"/>
</dbReference>
<evidence type="ECO:0000259" key="1">
    <source>
        <dbReference type="Pfam" id="PF00535"/>
    </source>
</evidence>
<comment type="caution">
    <text evidence="2">The sequence shown here is derived from an EMBL/GenBank/DDBJ whole genome shotgun (WGS) entry which is preliminary data.</text>
</comment>
<gene>
    <name evidence="2" type="ORF">HMPREF9488_00686</name>
</gene>
<reference evidence="2 3" key="1">
    <citation type="submission" date="2010-12" db="EMBL/GenBank/DDBJ databases">
        <title>The Genome Sequence of Coprobacillus sp. strain 29_1.</title>
        <authorList>
            <consortium name="The Broad Institute Genome Sequencing Platform"/>
            <person name="Earl A."/>
            <person name="Ward D."/>
            <person name="Feldgarden M."/>
            <person name="Gevers D."/>
            <person name="Daigneault M."/>
            <person name="Sibley C.D."/>
            <person name="White A."/>
            <person name="Strauss J."/>
            <person name="Allen-Vercoe E."/>
            <person name="Young S.K."/>
            <person name="Zeng Q."/>
            <person name="Gargeya S."/>
            <person name="Fitzgerald M."/>
            <person name="Haas B."/>
            <person name="Abouelleil A."/>
            <person name="Alvarado L."/>
            <person name="Arachchi H.M."/>
            <person name="Berlin A."/>
            <person name="Brown A."/>
            <person name="Chapman S.B."/>
            <person name="Chen Z."/>
            <person name="Dunbar C."/>
            <person name="Freedman E."/>
            <person name="Gearin G."/>
            <person name="Gellesch M."/>
            <person name="Goldberg J."/>
            <person name="Griggs A."/>
            <person name="Gujja S."/>
            <person name="Heilman E."/>
            <person name="Heiman D."/>
            <person name="Howarth C."/>
            <person name="Larson L."/>
            <person name="Lui A."/>
            <person name="MacDonald P.J.P."/>
            <person name="Mehta T."/>
            <person name="Montmayeur A."/>
            <person name="Murphy C."/>
            <person name="Neiman D."/>
            <person name="Pearson M."/>
            <person name="Priest M."/>
            <person name="Roberts A."/>
            <person name="Saif S."/>
            <person name="Shea T."/>
            <person name="Shenoy N."/>
            <person name="Sisk P."/>
            <person name="Stolte C."/>
            <person name="Sykes S."/>
            <person name="White J."/>
            <person name="Yandava C."/>
            <person name="Nusbaum C."/>
            <person name="Birren B."/>
        </authorList>
    </citation>
    <scope>NUCLEOTIDE SEQUENCE [LARGE SCALE GENOMIC DNA]</scope>
    <source>
        <strain evidence="2 3">29_1</strain>
    </source>
</reference>
<dbReference type="InterPro" id="IPR011990">
    <property type="entry name" value="TPR-like_helical_dom_sf"/>
</dbReference>
<dbReference type="SUPFAM" id="SSF48452">
    <property type="entry name" value="TPR-like"/>
    <property type="match status" value="1"/>
</dbReference>
<evidence type="ECO:0000313" key="3">
    <source>
        <dbReference type="Proteomes" id="UP000003157"/>
    </source>
</evidence>
<evidence type="ECO:0000313" key="2">
    <source>
        <dbReference type="EMBL" id="EFW06047.1"/>
    </source>
</evidence>
<name>E7G7H2_9FIRM</name>
<dbReference type="HOGENOM" id="CLU_023736_0_0_9"/>